<evidence type="ECO:0000313" key="2">
    <source>
        <dbReference type="EMBL" id="MBE9221094.1"/>
    </source>
</evidence>
<dbReference type="SUPFAM" id="SSF53098">
    <property type="entry name" value="Ribonuclease H-like"/>
    <property type="match status" value="1"/>
</dbReference>
<protein>
    <submittedName>
        <fullName evidence="2">Exonuclease</fullName>
    </submittedName>
</protein>
<comment type="caution">
    <text evidence="2">The sequence shown here is derived from an EMBL/GenBank/DDBJ whole genome shotgun (WGS) entry which is preliminary data.</text>
</comment>
<sequence>MLFNSFKGDRPEFIVIDTEGQQLLREIAIIDGQGRLVYEAFVDGHYNNESQRIKRKSLPQIINDLSKFLFKKTIICHHVNHDKRILKDSFKYVKKKFPPCNFVCTLQLTKKYYPHFPKYSLEYISKQLRLKLNQRLFNNNFAHSAAYDAKFTHQLYLHLLSMEKMNKKIISNTELSNYPNPFTSSRVDNPFQVHLDFKQVYQTEYESLKSILQEVKKDSNNQSKGAVIIGEAGTGKTHLIMRIAKELLIRNRVLFIRQPNNSESIFYHTYNRILESFNEKVDGTKRTQLELLIAHSFVTILSKIDKVANSINGKKVIDNFRDDSLNIYEVLGKEDTKKYQNNWDFIERNIINWWSKNFSIGGYGLEILKGMIKFCRYSRSDFKDIIRRWLSGKELSDEEANQIGLKNWNDDLSREEFALDAIAVFGKLSTLDEPLIIVFDQLEGLGLKQNQKILENFGLAIKEILTHVPNSLVILNLFPDRWQQFKDYFDDSVLDRLSQNCITLSRPAQSQIEEILNLKSQVVGLSITDFLTEEELKDILSQSSIRSIINRASDYYRYKAENVPLPPTQTTIIDNPKNLETRVQQLENILQQIAHLTSSFLKVKNDEQEGISLPDIFPDLVIDEKENKENNILFKDRLIQSLQPIKDNIIKEYQLPQIITDSDDFGKLNTIVETITQYYKDIEINQLRLGNKKLPEHLSISDNDELVVGFLHVGGSSFTTRLRNFNELIISNPKSYFLLFRDKQEPPIKGRVGKMEIEKINNTKNGKFIILDEITRVNFELVYQLIIQIQEKDLELDLEKSLMLLPEILEEDSLITVFLKKIIKN</sequence>
<dbReference type="Proteomes" id="UP000654604">
    <property type="component" value="Unassembled WGS sequence"/>
</dbReference>
<dbReference type="InterPro" id="IPR027417">
    <property type="entry name" value="P-loop_NTPase"/>
</dbReference>
<keyword evidence="2" id="KW-0269">Exonuclease</keyword>
<dbReference type="SUPFAM" id="SSF52540">
    <property type="entry name" value="P-loop containing nucleoside triphosphate hydrolases"/>
    <property type="match status" value="2"/>
</dbReference>
<name>A0ABR9V0J0_9CHRO</name>
<feature type="domain" description="Exonuclease" evidence="1">
    <location>
        <begin position="12"/>
        <end position="165"/>
    </location>
</feature>
<dbReference type="Pfam" id="PF04851">
    <property type="entry name" value="ResIII"/>
    <property type="match status" value="1"/>
</dbReference>
<dbReference type="Pfam" id="PF00929">
    <property type="entry name" value="RNase_T"/>
    <property type="match status" value="1"/>
</dbReference>
<dbReference type="InterPro" id="IPR006935">
    <property type="entry name" value="Helicase/UvrB_N"/>
</dbReference>
<keyword evidence="3" id="KW-1185">Reference proteome</keyword>
<organism evidence="2 3">
    <name type="scientific">Cyanobacterium stanieri LEGE 03274</name>
    <dbReference type="NCBI Taxonomy" id="1828756"/>
    <lineage>
        <taxon>Bacteria</taxon>
        <taxon>Bacillati</taxon>
        <taxon>Cyanobacteriota</taxon>
        <taxon>Cyanophyceae</taxon>
        <taxon>Oscillatoriophycideae</taxon>
        <taxon>Chroococcales</taxon>
        <taxon>Geminocystaceae</taxon>
        <taxon>Cyanobacterium</taxon>
    </lineage>
</organism>
<evidence type="ECO:0000313" key="3">
    <source>
        <dbReference type="Proteomes" id="UP000654604"/>
    </source>
</evidence>
<dbReference type="Gene3D" id="3.40.50.300">
    <property type="entry name" value="P-loop containing nucleotide triphosphate hydrolases"/>
    <property type="match status" value="1"/>
</dbReference>
<dbReference type="RefSeq" id="WP_193799297.1">
    <property type="nucleotide sequence ID" value="NZ_JADEWC010000001.1"/>
</dbReference>
<dbReference type="SMART" id="SM00479">
    <property type="entry name" value="EXOIII"/>
    <property type="match status" value="1"/>
</dbReference>
<proteinExistence type="predicted"/>
<evidence type="ECO:0000259" key="1">
    <source>
        <dbReference type="SMART" id="SM00479"/>
    </source>
</evidence>
<reference evidence="2 3" key="1">
    <citation type="submission" date="2020-10" db="EMBL/GenBank/DDBJ databases">
        <authorList>
            <person name="Castelo-Branco R."/>
            <person name="Eusebio N."/>
            <person name="Adriana R."/>
            <person name="Vieira A."/>
            <person name="Brugerolle De Fraissinette N."/>
            <person name="Rezende De Castro R."/>
            <person name="Schneider M.P."/>
            <person name="Vasconcelos V."/>
            <person name="Leao P.N."/>
        </authorList>
    </citation>
    <scope>NUCLEOTIDE SEQUENCE [LARGE SCALE GENOMIC DNA]</scope>
    <source>
        <strain evidence="2 3">LEGE 03274</strain>
    </source>
</reference>
<keyword evidence="2" id="KW-0378">Hydrolase</keyword>
<dbReference type="Gene3D" id="3.30.420.10">
    <property type="entry name" value="Ribonuclease H-like superfamily/Ribonuclease H"/>
    <property type="match status" value="1"/>
</dbReference>
<accession>A0ABR9V0J0</accession>
<dbReference type="EMBL" id="JADEWC010000001">
    <property type="protein sequence ID" value="MBE9221094.1"/>
    <property type="molecule type" value="Genomic_DNA"/>
</dbReference>
<dbReference type="CDD" id="cd06127">
    <property type="entry name" value="DEDDh"/>
    <property type="match status" value="1"/>
</dbReference>
<gene>
    <name evidence="2" type="ORF">IQ215_00130</name>
</gene>
<dbReference type="GO" id="GO:0004527">
    <property type="term" value="F:exonuclease activity"/>
    <property type="evidence" value="ECO:0007669"/>
    <property type="project" value="UniProtKB-KW"/>
</dbReference>
<dbReference type="InterPro" id="IPR013520">
    <property type="entry name" value="Ribonucl_H"/>
</dbReference>
<keyword evidence="2" id="KW-0540">Nuclease</keyword>
<dbReference type="InterPro" id="IPR012337">
    <property type="entry name" value="RNaseH-like_sf"/>
</dbReference>
<dbReference type="InterPro" id="IPR036397">
    <property type="entry name" value="RNaseH_sf"/>
</dbReference>